<dbReference type="AlphaFoldDB" id="A0A139IVA3"/>
<organism evidence="3 4">
    <name type="scientific">Pseudocercospora musae</name>
    <dbReference type="NCBI Taxonomy" id="113226"/>
    <lineage>
        <taxon>Eukaryota</taxon>
        <taxon>Fungi</taxon>
        <taxon>Dikarya</taxon>
        <taxon>Ascomycota</taxon>
        <taxon>Pezizomycotina</taxon>
        <taxon>Dothideomycetes</taxon>
        <taxon>Dothideomycetidae</taxon>
        <taxon>Mycosphaerellales</taxon>
        <taxon>Mycosphaerellaceae</taxon>
        <taxon>Pseudocercospora</taxon>
    </lineage>
</organism>
<keyword evidence="2" id="KW-0560">Oxidoreductase</keyword>
<dbReference type="OrthoDB" id="1933717at2759"/>
<protein>
    <recommendedName>
        <fullName evidence="5">Ketoreductase (KR) domain-containing protein</fullName>
    </recommendedName>
</protein>
<evidence type="ECO:0000313" key="3">
    <source>
        <dbReference type="EMBL" id="KXT18665.1"/>
    </source>
</evidence>
<dbReference type="STRING" id="113226.A0A139IVA3"/>
<evidence type="ECO:0000313" key="4">
    <source>
        <dbReference type="Proteomes" id="UP000073492"/>
    </source>
</evidence>
<dbReference type="Gene3D" id="3.40.50.720">
    <property type="entry name" value="NAD(P)-binding Rossmann-like Domain"/>
    <property type="match status" value="1"/>
</dbReference>
<evidence type="ECO:0008006" key="5">
    <source>
        <dbReference type="Google" id="ProtNLM"/>
    </source>
</evidence>
<dbReference type="PRINTS" id="PR00081">
    <property type="entry name" value="GDHRDH"/>
</dbReference>
<name>A0A139IVA3_9PEZI</name>
<dbReference type="Proteomes" id="UP000073492">
    <property type="component" value="Unassembled WGS sequence"/>
</dbReference>
<evidence type="ECO:0000256" key="2">
    <source>
        <dbReference type="ARBA" id="ARBA00023002"/>
    </source>
</evidence>
<dbReference type="PANTHER" id="PTHR43669:SF3">
    <property type="entry name" value="ALCOHOL DEHYDROGENASE, PUTATIVE (AFU_ORTHOLOGUE AFUA_3G03445)-RELATED"/>
    <property type="match status" value="1"/>
</dbReference>
<comment type="caution">
    <text evidence="3">The sequence shown here is derived from an EMBL/GenBank/DDBJ whole genome shotgun (WGS) entry which is preliminary data.</text>
</comment>
<dbReference type="SUPFAM" id="SSF51735">
    <property type="entry name" value="NAD(P)-binding Rossmann-fold domains"/>
    <property type="match status" value="1"/>
</dbReference>
<gene>
    <name evidence="3" type="ORF">AC579_2689</name>
</gene>
<dbReference type="Pfam" id="PF00106">
    <property type="entry name" value="adh_short"/>
    <property type="match status" value="1"/>
</dbReference>
<keyword evidence="4" id="KW-1185">Reference proteome</keyword>
<dbReference type="InterPro" id="IPR036291">
    <property type="entry name" value="NAD(P)-bd_dom_sf"/>
</dbReference>
<dbReference type="CDD" id="cd05233">
    <property type="entry name" value="SDR_c"/>
    <property type="match status" value="1"/>
</dbReference>
<dbReference type="PANTHER" id="PTHR43669">
    <property type="entry name" value="5-KETO-D-GLUCONATE 5-REDUCTASE"/>
    <property type="match status" value="1"/>
</dbReference>
<dbReference type="EMBL" id="LFZO01000004">
    <property type="protein sequence ID" value="KXT18665.1"/>
    <property type="molecule type" value="Genomic_DNA"/>
</dbReference>
<accession>A0A139IVA3</accession>
<dbReference type="InterPro" id="IPR002347">
    <property type="entry name" value="SDR_fam"/>
</dbReference>
<sequence length="343" mass="37517">MKSLLRPLHLAAVTSGPRLGLKRIGLFGAVPRPVKTYHSEPYDRISPSRTTFEAVEKTVLVTGGAAGIGFEISEAFAEAGIARLIISSRSSGPQVEAKKKLHADFPKLEIELVQAAITINARMKEILTSVGPIDVLVLNAAATHSSDVATIDLKDGVIEDVFNSNVLGPWNIVKTYLSLPAPPSGTRTVLNVSSGALHLCMPRNGGYGALKAAFTQMMSFLANEYSPEKDRIRAFLTTMARSVGYDEKSFGGNPISLTLPAPIREDWLPTAFTRLEHLLKLLPFTCSGRIFVCLAILQCGSRLERPILLHGRFVRSHWDVDELIGQKQKFEEDPNFLRIGLML</sequence>
<evidence type="ECO:0000256" key="1">
    <source>
        <dbReference type="ARBA" id="ARBA00006484"/>
    </source>
</evidence>
<reference evidence="3 4" key="1">
    <citation type="submission" date="2015-07" db="EMBL/GenBank/DDBJ databases">
        <title>Comparative genomics of the Sigatoka disease complex on banana suggests a link between parallel evolutionary changes in Pseudocercospora fijiensis and Pseudocercospora eumusae and increased virulence on the banana host.</title>
        <authorList>
            <person name="Chang T.-C."/>
            <person name="Salvucci A."/>
            <person name="Crous P.W."/>
            <person name="Stergiopoulos I."/>
        </authorList>
    </citation>
    <scope>NUCLEOTIDE SEQUENCE [LARGE SCALE GENOMIC DNA]</scope>
    <source>
        <strain evidence="3 4">CBS 116634</strain>
    </source>
</reference>
<comment type="similarity">
    <text evidence="1">Belongs to the short-chain dehydrogenases/reductases (SDR) family.</text>
</comment>
<dbReference type="GO" id="GO:0016491">
    <property type="term" value="F:oxidoreductase activity"/>
    <property type="evidence" value="ECO:0007669"/>
    <property type="project" value="UniProtKB-KW"/>
</dbReference>
<proteinExistence type="inferred from homology"/>